<dbReference type="KEGG" id="nsm:JO391_02690"/>
<dbReference type="SUPFAM" id="SSF51445">
    <property type="entry name" value="(Trans)glycosidases"/>
    <property type="match status" value="1"/>
</dbReference>
<evidence type="ECO:0000256" key="1">
    <source>
        <dbReference type="ARBA" id="ARBA00010646"/>
    </source>
</evidence>
<protein>
    <submittedName>
        <fullName evidence="5">Glycoside hydrolase family 25 protein</fullName>
    </submittedName>
</protein>
<comment type="similarity">
    <text evidence="1">Belongs to the glycosyl hydrolase 25 family.</text>
</comment>
<dbReference type="InterPro" id="IPR018077">
    <property type="entry name" value="Glyco_hydro_fam25_subgr"/>
</dbReference>
<organism evidence="5 6">
    <name type="scientific">Neotabrizicola shimadae</name>
    <dbReference type="NCBI Taxonomy" id="2807096"/>
    <lineage>
        <taxon>Bacteria</taxon>
        <taxon>Pseudomonadati</taxon>
        <taxon>Pseudomonadota</taxon>
        <taxon>Alphaproteobacteria</taxon>
        <taxon>Rhodobacterales</taxon>
        <taxon>Paracoccaceae</taxon>
        <taxon>Neotabrizicola</taxon>
    </lineage>
</organism>
<dbReference type="SMART" id="SM00641">
    <property type="entry name" value="Glyco_25"/>
    <property type="match status" value="1"/>
</dbReference>
<evidence type="ECO:0000256" key="4">
    <source>
        <dbReference type="SAM" id="MobiDB-lite"/>
    </source>
</evidence>
<proteinExistence type="inferred from homology"/>
<name>A0A8G1EDQ7_9RHOB</name>
<dbReference type="InterPro" id="IPR002053">
    <property type="entry name" value="Glyco_hydro_25"/>
</dbReference>
<evidence type="ECO:0000256" key="2">
    <source>
        <dbReference type="ARBA" id="ARBA00022801"/>
    </source>
</evidence>
<accession>A0A8G1EDQ7</accession>
<dbReference type="GO" id="GO:0016052">
    <property type="term" value="P:carbohydrate catabolic process"/>
    <property type="evidence" value="ECO:0007669"/>
    <property type="project" value="TreeGrafter"/>
</dbReference>
<evidence type="ECO:0000313" key="6">
    <source>
        <dbReference type="Proteomes" id="UP000826300"/>
    </source>
</evidence>
<dbReference type="RefSeq" id="WP_220662668.1">
    <property type="nucleotide sequence ID" value="NZ_CP069370.1"/>
</dbReference>
<dbReference type="PANTHER" id="PTHR34135">
    <property type="entry name" value="LYSOZYME"/>
    <property type="match status" value="1"/>
</dbReference>
<evidence type="ECO:0000313" key="5">
    <source>
        <dbReference type="EMBL" id="QYZ70451.1"/>
    </source>
</evidence>
<dbReference type="GO" id="GO:0016998">
    <property type="term" value="P:cell wall macromolecule catabolic process"/>
    <property type="evidence" value="ECO:0007669"/>
    <property type="project" value="InterPro"/>
</dbReference>
<keyword evidence="2 5" id="KW-0378">Hydrolase</keyword>
<sequence>MQRRHFLALSGFAALAACGGRGRTRASTSGLHGNPVVNRPDFGDADPVSWEGRGPDGHPVHGIDVSKFQGQIDWSTARDSGVSFAFIKATEGGDRVDDLFDSHWQGAGRAGVPRGAYHFFYHCRPANEQARWFIRNVPRTPGALPPVLDMEWTPFSPTCTIRPPAEQVRAEAETFLAIVGRHYGQAPILYVPVEFWNDNQMWNVRGAGDFWLRSTAAHPAETYDGHHWTFWQYTGTGLVPGIGGKVDINAFHGSRGAWTDWLARRSA</sequence>
<dbReference type="InterPro" id="IPR017853">
    <property type="entry name" value="GH"/>
</dbReference>
<dbReference type="PROSITE" id="PS51257">
    <property type="entry name" value="PROKAR_LIPOPROTEIN"/>
    <property type="match status" value="1"/>
</dbReference>
<dbReference type="AlphaFoldDB" id="A0A8G1EDQ7"/>
<dbReference type="GO" id="GO:0009253">
    <property type="term" value="P:peptidoglycan catabolic process"/>
    <property type="evidence" value="ECO:0007669"/>
    <property type="project" value="InterPro"/>
</dbReference>
<dbReference type="Gene3D" id="3.20.20.80">
    <property type="entry name" value="Glycosidases"/>
    <property type="match status" value="1"/>
</dbReference>
<dbReference type="PROSITE" id="PS51904">
    <property type="entry name" value="GLYCOSYL_HYDROL_F25_2"/>
    <property type="match status" value="1"/>
</dbReference>
<dbReference type="EMBL" id="CP069370">
    <property type="protein sequence ID" value="QYZ70451.1"/>
    <property type="molecule type" value="Genomic_DNA"/>
</dbReference>
<feature type="region of interest" description="Disordered" evidence="4">
    <location>
        <begin position="23"/>
        <end position="60"/>
    </location>
</feature>
<dbReference type="Proteomes" id="UP000826300">
    <property type="component" value="Chromosome"/>
</dbReference>
<evidence type="ECO:0000256" key="3">
    <source>
        <dbReference type="ARBA" id="ARBA00023295"/>
    </source>
</evidence>
<dbReference type="GO" id="GO:0003796">
    <property type="term" value="F:lysozyme activity"/>
    <property type="evidence" value="ECO:0007669"/>
    <property type="project" value="InterPro"/>
</dbReference>
<dbReference type="PANTHER" id="PTHR34135:SF2">
    <property type="entry name" value="LYSOZYME"/>
    <property type="match status" value="1"/>
</dbReference>
<dbReference type="CDD" id="cd06413">
    <property type="entry name" value="GH25_muramidase_1"/>
    <property type="match status" value="1"/>
</dbReference>
<gene>
    <name evidence="5" type="ORF">JO391_02690</name>
</gene>
<dbReference type="Pfam" id="PF01183">
    <property type="entry name" value="Glyco_hydro_25"/>
    <property type="match status" value="1"/>
</dbReference>
<reference evidence="5" key="1">
    <citation type="submission" date="2021-02" db="EMBL/GenBank/DDBJ databases">
        <title>Rhodobacter shimadae sp. nov., an aerobic anoxygenic phototrophic bacterium isolated from a hot spring.</title>
        <authorList>
            <person name="Muramatsu S."/>
            <person name="Haruta S."/>
            <person name="Hirose S."/>
            <person name="Hanada S."/>
        </authorList>
    </citation>
    <scope>NUCLEOTIDE SEQUENCE</scope>
    <source>
        <strain evidence="5">N10</strain>
    </source>
</reference>
<keyword evidence="3" id="KW-0326">Glycosidase</keyword>
<keyword evidence="6" id="KW-1185">Reference proteome</keyword>